<dbReference type="GO" id="GO:0006508">
    <property type="term" value="P:proteolysis"/>
    <property type="evidence" value="ECO:0007669"/>
    <property type="project" value="UniProtKB-KW"/>
</dbReference>
<dbReference type="Gene3D" id="3.40.390.10">
    <property type="entry name" value="Collagenase (Catalytic Domain)"/>
    <property type="match status" value="1"/>
</dbReference>
<keyword evidence="1" id="KW-0732">Signal</keyword>
<accession>A0A6B0V9X6</accession>
<sequence length="387" mass="42441">MNAPKLRELLLLLLSASVSAAGESATGPEQTGCIGQATTETWYVGVYIVTDNYFRSCTPYKNHTLEEYLEAFVGGVRLYFQGLRSPAIEIVYLGSRNLNADEEREIIGSSKKEAEIAVKGGDALRHIMGLSLEMDELKNNPGNILLLVLTGLNITEEETKNSVNTDVSISDSSENDEDYDNSAEDSMLLARAASEKKLSETVGGLSQYGSICLMTGAIVQDNGRNFSGVSDAAEQVANVLGPMYNGTIPKRNCDEDDFAHKTFHGKECKARKTLSEEKEKFSCLNESIDGTESQVMTPYEFYKKNPIWTPCGTSYPGSEECQNSEVTKYKHQNCSISCCMRSALPFMDPPHYPIPAPDGEECNLNEICVGGTCVTTRATLNEHPPKR</sequence>
<dbReference type="InterPro" id="IPR024079">
    <property type="entry name" value="MetalloPept_cat_dom_sf"/>
</dbReference>
<evidence type="ECO:0000256" key="1">
    <source>
        <dbReference type="SAM" id="SignalP"/>
    </source>
</evidence>
<name>A0A6B0V9X6_IXORI</name>
<keyword evidence="2" id="KW-0645">Protease</keyword>
<proteinExistence type="predicted"/>
<organism evidence="2">
    <name type="scientific">Ixodes ricinus</name>
    <name type="common">Common tick</name>
    <name type="synonym">Acarus ricinus</name>
    <dbReference type="NCBI Taxonomy" id="34613"/>
    <lineage>
        <taxon>Eukaryota</taxon>
        <taxon>Metazoa</taxon>
        <taxon>Ecdysozoa</taxon>
        <taxon>Arthropoda</taxon>
        <taxon>Chelicerata</taxon>
        <taxon>Arachnida</taxon>
        <taxon>Acari</taxon>
        <taxon>Parasitiformes</taxon>
        <taxon>Ixodida</taxon>
        <taxon>Ixodoidea</taxon>
        <taxon>Ixodidae</taxon>
        <taxon>Ixodinae</taxon>
        <taxon>Ixodes</taxon>
    </lineage>
</organism>
<evidence type="ECO:0000313" key="2">
    <source>
        <dbReference type="EMBL" id="MXU98989.1"/>
    </source>
</evidence>
<feature type="signal peptide" evidence="1">
    <location>
        <begin position="1"/>
        <end position="20"/>
    </location>
</feature>
<keyword evidence="2" id="KW-0482">Metalloprotease</keyword>
<reference evidence="2" key="1">
    <citation type="submission" date="2019-12" db="EMBL/GenBank/DDBJ databases">
        <title>An insight into the sialome of adult female Ixodes ricinus ticks feeding for 6 days.</title>
        <authorList>
            <person name="Perner J."/>
            <person name="Ribeiro J.M.C."/>
        </authorList>
    </citation>
    <scope>NUCLEOTIDE SEQUENCE</scope>
    <source>
        <strain evidence="2">Semi-engorged</strain>
        <tissue evidence="2">Salivary glands</tissue>
    </source>
</reference>
<keyword evidence="2" id="KW-0378">Hydrolase</keyword>
<dbReference type="EMBL" id="GIFC01016906">
    <property type="protein sequence ID" value="MXU98989.1"/>
    <property type="molecule type" value="Transcribed_RNA"/>
</dbReference>
<dbReference type="GO" id="GO:0008237">
    <property type="term" value="F:metallopeptidase activity"/>
    <property type="evidence" value="ECO:0007669"/>
    <property type="project" value="UniProtKB-KW"/>
</dbReference>
<protein>
    <submittedName>
        <fullName evidence="2">Putative secreted metalloprotease</fullName>
    </submittedName>
</protein>
<dbReference type="AlphaFoldDB" id="A0A6B0V9X6"/>
<feature type="chain" id="PRO_5025565030" evidence="1">
    <location>
        <begin position="21"/>
        <end position="387"/>
    </location>
</feature>